<proteinExistence type="predicted"/>
<dbReference type="Pfam" id="PF14280">
    <property type="entry name" value="DUF4365"/>
    <property type="match status" value="1"/>
</dbReference>
<evidence type="ECO:0000313" key="2">
    <source>
        <dbReference type="EMBL" id="PWK80446.1"/>
    </source>
</evidence>
<sequence>MSTKRSQNKATEKLGLKYIQSVVEEHNCIFQAIDLENDQGNDCFIEFIDNNIATSFCVFAQIKSGKTYKDKSGYKIPADSDHLQYWINHILPIVGIVYDLEFNKAYWVNITEYLKVNPQVLLNKSHNIRIDKCNEFSAETFSYFKEHFIVYSLEYKNYENFGRSLEAFSEVANPDICYKGLKSLFANHRERQASWYYIVLNIANIKEKAILGNILGMLSNYLDNPTVLWKAKDYSHYQLSTIGVKVKEYINQLFTAETVRASLCFLKDGIVKGSFSYLVFLVLKEVRGIQDIVYELALAENLELDERNRLFWLYIHFDQYISGNKTISAIDDFLVRYPDNDEAFLFEGIKDTIVRDGYIQTG</sequence>
<accession>A0A316HIV4</accession>
<protein>
    <submittedName>
        <fullName evidence="2">Uncharacterized protein DUF4365</fullName>
    </submittedName>
</protein>
<dbReference type="InterPro" id="IPR025375">
    <property type="entry name" value="DUF4365"/>
</dbReference>
<reference evidence="2 3" key="1">
    <citation type="submission" date="2018-05" db="EMBL/GenBank/DDBJ databases">
        <title>Genomic Encyclopedia of Archaeal and Bacterial Type Strains, Phase II (KMG-II): from individual species to whole genera.</title>
        <authorList>
            <person name="Goeker M."/>
        </authorList>
    </citation>
    <scope>NUCLEOTIDE SEQUENCE [LARGE SCALE GENOMIC DNA]</scope>
    <source>
        <strain evidence="2 3">DSM 19975</strain>
    </source>
</reference>
<feature type="domain" description="DUF4365" evidence="1">
    <location>
        <begin position="12"/>
        <end position="142"/>
    </location>
</feature>
<organism evidence="2 3">
    <name type="scientific">Mucilaginibacter oryzae</name>
    <dbReference type="NCBI Taxonomy" id="468058"/>
    <lineage>
        <taxon>Bacteria</taxon>
        <taxon>Pseudomonadati</taxon>
        <taxon>Bacteroidota</taxon>
        <taxon>Sphingobacteriia</taxon>
        <taxon>Sphingobacteriales</taxon>
        <taxon>Sphingobacteriaceae</taxon>
        <taxon>Mucilaginibacter</taxon>
    </lineage>
</organism>
<dbReference type="EMBL" id="QGHA01000001">
    <property type="protein sequence ID" value="PWK80446.1"/>
    <property type="molecule type" value="Genomic_DNA"/>
</dbReference>
<evidence type="ECO:0000313" key="3">
    <source>
        <dbReference type="Proteomes" id="UP000245678"/>
    </source>
</evidence>
<gene>
    <name evidence="2" type="ORF">LX99_00913</name>
</gene>
<dbReference type="RefSeq" id="WP_109606754.1">
    <property type="nucleotide sequence ID" value="NZ_QGHA01000001.1"/>
</dbReference>
<evidence type="ECO:0000259" key="1">
    <source>
        <dbReference type="Pfam" id="PF14280"/>
    </source>
</evidence>
<dbReference type="Proteomes" id="UP000245678">
    <property type="component" value="Unassembled WGS sequence"/>
</dbReference>
<name>A0A316HIV4_9SPHI</name>
<comment type="caution">
    <text evidence="2">The sequence shown here is derived from an EMBL/GenBank/DDBJ whole genome shotgun (WGS) entry which is preliminary data.</text>
</comment>
<keyword evidence="3" id="KW-1185">Reference proteome</keyword>
<dbReference type="AlphaFoldDB" id="A0A316HIV4"/>